<proteinExistence type="predicted"/>
<feature type="transmembrane region" description="Helical" evidence="8">
    <location>
        <begin position="256"/>
        <end position="273"/>
    </location>
</feature>
<keyword evidence="9" id="KW-0456">Lyase</keyword>
<protein>
    <submittedName>
        <fullName evidence="9">Glutaconyl-CoA decarboxylase subunit beta</fullName>
        <ecNumber evidence="9">4.1.1.70</ecNumber>
    </submittedName>
</protein>
<keyword evidence="7" id="KW-0813">Transport</keyword>
<dbReference type="NCBIfam" id="TIGR01109">
    <property type="entry name" value="Na_pump_decarbB"/>
    <property type="match status" value="1"/>
</dbReference>
<feature type="transmembrane region" description="Helical" evidence="8">
    <location>
        <begin position="161"/>
        <end position="183"/>
    </location>
</feature>
<dbReference type="PIRSF" id="PIRSF015658">
    <property type="entry name" value="MmdB_OadB"/>
    <property type="match status" value="1"/>
</dbReference>
<sequence length="378" mass="39804">MDFLISGITSITPQQIVMYVIGAILIWLAINKDLEPVLLLPLGFGAILVNLPASGVLNQTLEGIGETNGIIEWLFNVGIEASEAMPLLLFIGIGAMIDFGPLLSNPKLFLFGAAAQFGIFAAIVVACMLGFDLKDAASIGIIGAADGPTSILVSQVLGSNYIGPIAVVAYSYMALVPIIQPMVIKLLTTKKERCIHMEYKPATVSKKAKIIFPIVVTFIAGLVAPMSVSLVGFLMFGNLLRECGVLNNLSDAAQNILSNLISLLLGITIAFSMKADTFVNKETLLIMLIGLSAFIFDTAAGVLFAKLMNVFSKEKINPMIGAAGISAFPMAARVVQKMALKEDPSNVLIMQATGTNVSGQIASVVAGGVILNVVASIL</sequence>
<dbReference type="Pfam" id="PF03977">
    <property type="entry name" value="OAD_beta"/>
    <property type="match status" value="1"/>
</dbReference>
<accession>A0A6N2U9W8</accession>
<organism evidence="9">
    <name type="scientific">Blautia glucerasea</name>
    <dbReference type="NCBI Taxonomy" id="536633"/>
    <lineage>
        <taxon>Bacteria</taxon>
        <taxon>Bacillati</taxon>
        <taxon>Bacillota</taxon>
        <taxon>Clostridia</taxon>
        <taxon>Lachnospirales</taxon>
        <taxon>Lachnospiraceae</taxon>
        <taxon>Blautia</taxon>
    </lineage>
</organism>
<dbReference type="GO" id="GO:0005886">
    <property type="term" value="C:plasma membrane"/>
    <property type="evidence" value="ECO:0007669"/>
    <property type="project" value="UniProtKB-SubCell"/>
</dbReference>
<feature type="transmembrane region" description="Helical" evidence="8">
    <location>
        <begin position="316"/>
        <end position="335"/>
    </location>
</feature>
<evidence type="ECO:0000256" key="1">
    <source>
        <dbReference type="ARBA" id="ARBA00004651"/>
    </source>
</evidence>
<dbReference type="GO" id="GO:0016829">
    <property type="term" value="F:lyase activity"/>
    <property type="evidence" value="ECO:0007669"/>
    <property type="project" value="UniProtKB-KW"/>
</dbReference>
<evidence type="ECO:0000256" key="3">
    <source>
        <dbReference type="ARBA" id="ARBA00022692"/>
    </source>
</evidence>
<keyword evidence="4" id="KW-1278">Translocase</keyword>
<keyword evidence="7" id="KW-0406">Ion transport</keyword>
<evidence type="ECO:0000256" key="6">
    <source>
        <dbReference type="ARBA" id="ARBA00023136"/>
    </source>
</evidence>
<keyword evidence="3 8" id="KW-0812">Transmembrane</keyword>
<evidence type="ECO:0000256" key="8">
    <source>
        <dbReference type="SAM" id="Phobius"/>
    </source>
</evidence>
<keyword evidence="6 7" id="KW-0472">Membrane</keyword>
<evidence type="ECO:0000256" key="5">
    <source>
        <dbReference type="ARBA" id="ARBA00022989"/>
    </source>
</evidence>
<feature type="transmembrane region" description="Helical" evidence="8">
    <location>
        <begin position="73"/>
        <end position="96"/>
    </location>
</feature>
<name>A0A6N2U9W8_9FIRM</name>
<dbReference type="GO" id="GO:0006814">
    <property type="term" value="P:sodium ion transport"/>
    <property type="evidence" value="ECO:0007669"/>
    <property type="project" value="UniProtKB-UniRule"/>
</dbReference>
<evidence type="ECO:0000256" key="2">
    <source>
        <dbReference type="ARBA" id="ARBA00022475"/>
    </source>
</evidence>
<keyword evidence="7" id="KW-0915">Sodium</keyword>
<feature type="transmembrane region" description="Helical" evidence="8">
    <location>
        <begin position="108"/>
        <end position="131"/>
    </location>
</feature>
<dbReference type="InterPro" id="IPR005661">
    <property type="entry name" value="OadB_MmdB"/>
</dbReference>
<keyword evidence="5 8" id="KW-1133">Transmembrane helix</keyword>
<feature type="transmembrane region" description="Helical" evidence="8">
    <location>
        <begin position="37"/>
        <end position="53"/>
    </location>
</feature>
<evidence type="ECO:0000313" key="9">
    <source>
        <dbReference type="EMBL" id="VYT15384.1"/>
    </source>
</evidence>
<dbReference type="EMBL" id="CACRST010000018">
    <property type="protein sequence ID" value="VYT15384.1"/>
    <property type="molecule type" value="Genomic_DNA"/>
</dbReference>
<dbReference type="RefSeq" id="WP_156354486.1">
    <property type="nucleotide sequence ID" value="NZ_CACRST010000018.1"/>
</dbReference>
<reference evidence="9" key="1">
    <citation type="submission" date="2019-11" db="EMBL/GenBank/DDBJ databases">
        <authorList>
            <person name="Feng L."/>
        </authorList>
    </citation>
    <scope>NUCLEOTIDE SEQUENCE</scope>
    <source>
        <strain evidence="9">BgluceraseaLFYP119</strain>
    </source>
</reference>
<dbReference type="EC" id="4.1.1.70" evidence="9"/>
<feature type="transmembrane region" description="Helical" evidence="8">
    <location>
        <begin position="285"/>
        <end position="304"/>
    </location>
</feature>
<dbReference type="PANTHER" id="PTHR35806">
    <property type="entry name" value="OXALOACETATE DECARBOXYLASE BETA CHAIN 2"/>
    <property type="match status" value="1"/>
</dbReference>
<evidence type="ECO:0000256" key="7">
    <source>
        <dbReference type="PIRNR" id="PIRNR015658"/>
    </source>
</evidence>
<keyword evidence="7" id="KW-0739">Sodium transport</keyword>
<feature type="transmembrane region" description="Helical" evidence="8">
    <location>
        <begin position="210"/>
        <end position="236"/>
    </location>
</feature>
<comment type="subcellular location">
    <subcellularLocation>
        <location evidence="1">Cell membrane</location>
        <topology evidence="1">Multi-pass membrane protein</topology>
    </subcellularLocation>
</comment>
<dbReference type="PANTHER" id="PTHR35806:SF1">
    <property type="entry name" value="OXALOACETATE DECARBOXYLASE BETA CHAIN 2"/>
    <property type="match status" value="1"/>
</dbReference>
<keyword evidence="2 7" id="KW-1003">Cell membrane</keyword>
<evidence type="ECO:0000256" key="4">
    <source>
        <dbReference type="ARBA" id="ARBA00022967"/>
    </source>
</evidence>
<feature type="transmembrane region" description="Helical" evidence="8">
    <location>
        <begin position="12"/>
        <end position="30"/>
    </location>
</feature>
<gene>
    <name evidence="9" type="primary">gcdB_2</name>
    <name evidence="9" type="ORF">BGLFYP119_02024</name>
</gene>
<dbReference type="AlphaFoldDB" id="A0A6N2U9W8"/>